<evidence type="ECO:0000256" key="8">
    <source>
        <dbReference type="ARBA" id="ARBA00023136"/>
    </source>
</evidence>
<keyword evidence="7 9" id="KW-1133">Transmembrane helix</keyword>
<evidence type="ECO:0000313" key="12">
    <source>
        <dbReference type="Proteomes" id="UP000605427"/>
    </source>
</evidence>
<dbReference type="InterPro" id="IPR003594">
    <property type="entry name" value="HATPase_dom"/>
</dbReference>
<dbReference type="InterPro" id="IPR036890">
    <property type="entry name" value="HATPase_C_sf"/>
</dbReference>
<dbReference type="RefSeq" id="WP_172237832.1">
    <property type="nucleotide sequence ID" value="NZ_BMDD01000001.1"/>
</dbReference>
<dbReference type="EMBL" id="BMDD01000001">
    <property type="protein sequence ID" value="GGH68295.1"/>
    <property type="molecule type" value="Genomic_DNA"/>
</dbReference>
<accession>A0ABQ1ZLL1</accession>
<feature type="transmembrane region" description="Helical" evidence="9">
    <location>
        <begin position="298"/>
        <end position="320"/>
    </location>
</feature>
<dbReference type="InterPro" id="IPR010559">
    <property type="entry name" value="Sig_transdc_His_kin_internal"/>
</dbReference>
<evidence type="ECO:0000256" key="2">
    <source>
        <dbReference type="ARBA" id="ARBA00022475"/>
    </source>
</evidence>
<feature type="domain" description="HAMP" evidence="10">
    <location>
        <begin position="320"/>
        <end position="377"/>
    </location>
</feature>
<dbReference type="Gene3D" id="3.30.565.10">
    <property type="entry name" value="Histidine kinase-like ATPase, C-terminal domain"/>
    <property type="match status" value="1"/>
</dbReference>
<dbReference type="Pfam" id="PF02518">
    <property type="entry name" value="HATPase_c"/>
    <property type="match status" value="1"/>
</dbReference>
<dbReference type="GO" id="GO:0016301">
    <property type="term" value="F:kinase activity"/>
    <property type="evidence" value="ECO:0007669"/>
    <property type="project" value="UniProtKB-KW"/>
</dbReference>
<proteinExistence type="predicted"/>
<dbReference type="InterPro" id="IPR003660">
    <property type="entry name" value="HAMP_dom"/>
</dbReference>
<gene>
    <name evidence="11" type="ORF">GCM10007362_02150</name>
</gene>
<dbReference type="CDD" id="cd06225">
    <property type="entry name" value="HAMP"/>
    <property type="match status" value="1"/>
</dbReference>
<evidence type="ECO:0000256" key="6">
    <source>
        <dbReference type="ARBA" id="ARBA00022777"/>
    </source>
</evidence>
<evidence type="ECO:0000256" key="9">
    <source>
        <dbReference type="SAM" id="Phobius"/>
    </source>
</evidence>
<evidence type="ECO:0000256" key="4">
    <source>
        <dbReference type="ARBA" id="ARBA00022679"/>
    </source>
</evidence>
<dbReference type="PANTHER" id="PTHR34220:SF7">
    <property type="entry name" value="SENSOR HISTIDINE KINASE YPDA"/>
    <property type="match status" value="1"/>
</dbReference>
<dbReference type="Pfam" id="PF06580">
    <property type="entry name" value="His_kinase"/>
    <property type="match status" value="1"/>
</dbReference>
<evidence type="ECO:0000256" key="3">
    <source>
        <dbReference type="ARBA" id="ARBA00022553"/>
    </source>
</evidence>
<dbReference type="Gene3D" id="6.10.340.10">
    <property type="match status" value="1"/>
</dbReference>
<comment type="subcellular location">
    <subcellularLocation>
        <location evidence="1">Cell membrane</location>
        <topology evidence="1">Multi-pass membrane protein</topology>
    </subcellularLocation>
</comment>
<evidence type="ECO:0000256" key="7">
    <source>
        <dbReference type="ARBA" id="ARBA00022989"/>
    </source>
</evidence>
<dbReference type="InterPro" id="IPR033479">
    <property type="entry name" value="dCache_1"/>
</dbReference>
<comment type="caution">
    <text evidence="11">The sequence shown here is derived from an EMBL/GenBank/DDBJ whole genome shotgun (WGS) entry which is preliminary data.</text>
</comment>
<evidence type="ECO:0000256" key="1">
    <source>
        <dbReference type="ARBA" id="ARBA00004651"/>
    </source>
</evidence>
<keyword evidence="4" id="KW-0808">Transferase</keyword>
<dbReference type="PANTHER" id="PTHR34220">
    <property type="entry name" value="SENSOR HISTIDINE KINASE YPDA"/>
    <property type="match status" value="1"/>
</dbReference>
<keyword evidence="5 9" id="KW-0812">Transmembrane</keyword>
<evidence type="ECO:0000256" key="5">
    <source>
        <dbReference type="ARBA" id="ARBA00022692"/>
    </source>
</evidence>
<keyword evidence="3" id="KW-0597">Phosphoprotein</keyword>
<keyword evidence="12" id="KW-1185">Reference proteome</keyword>
<dbReference type="InterPro" id="IPR050640">
    <property type="entry name" value="Bact_2-comp_sensor_kinase"/>
</dbReference>
<organism evidence="11 12">
    <name type="scientific">Saccharibacillus endophyticus</name>
    <dbReference type="NCBI Taxonomy" id="2060666"/>
    <lineage>
        <taxon>Bacteria</taxon>
        <taxon>Bacillati</taxon>
        <taxon>Bacillota</taxon>
        <taxon>Bacilli</taxon>
        <taxon>Bacillales</taxon>
        <taxon>Paenibacillaceae</taxon>
        <taxon>Saccharibacillus</taxon>
    </lineage>
</organism>
<dbReference type="Proteomes" id="UP000605427">
    <property type="component" value="Unassembled WGS sequence"/>
</dbReference>
<evidence type="ECO:0000313" key="11">
    <source>
        <dbReference type="EMBL" id="GGH68295.1"/>
    </source>
</evidence>
<dbReference type="Pfam" id="PF02743">
    <property type="entry name" value="dCache_1"/>
    <property type="match status" value="1"/>
</dbReference>
<name>A0ABQ1ZLL1_9BACL</name>
<keyword evidence="6 11" id="KW-0418">Kinase</keyword>
<evidence type="ECO:0000259" key="10">
    <source>
        <dbReference type="PROSITE" id="PS50885"/>
    </source>
</evidence>
<dbReference type="SUPFAM" id="SSF55874">
    <property type="entry name" value="ATPase domain of HSP90 chaperone/DNA topoisomerase II/histidine kinase"/>
    <property type="match status" value="1"/>
</dbReference>
<protein>
    <submittedName>
        <fullName evidence="11">Histidine kinase</fullName>
    </submittedName>
</protein>
<keyword evidence="8 9" id="KW-0472">Membrane</keyword>
<dbReference type="PROSITE" id="PS50885">
    <property type="entry name" value="HAMP"/>
    <property type="match status" value="1"/>
</dbReference>
<dbReference type="SMART" id="SM00387">
    <property type="entry name" value="HATPase_c"/>
    <property type="match status" value="1"/>
</dbReference>
<sequence length="622" mass="70698">MFYSLRNRLILFFVTLLVLSFSTLAILLFNEARSVIRSYIESSALEKMDEYGSYVDMVQTQIYDLASLVFNSSTTEEWDSIVSNPDLGSGEKMLAHLQMSQFLTRAANSYSSVSSVSIYRQEGLWIGSGSASPMESGDFFKQEDWYTRFFAEGKHWAAAHQDQAELEQNNRHPVVSMLMPIGSFEPSRTRSVMKINIGADYFTRPLDRIHLGEKGNIYLLDENGQPLLEPSSFQISASDRERVRQIRSGPAKQGVLYVSDEQGQTSIIVYKKLAMTDWMLIGKVSEADLYANLFKLRISIIIAASVLLVTSIIVASLLSYSITKPLSRLVSAMNDIKRGDFAKAQRKIPPALPVHSEIGYVTFTFGEMTRQLNEHIKTEFELKLLRQQAEYKALLLQINPHFLFNTLELLSSLAMQKRTDDTVSVIESLGKMLRFSLHINDDLTPLKEELKYVRDYIAILRIRFGERLQINLQQQPGLDSLKTIKFILQPLIENAVKYSLPERQEAIVSIEVYRAHRHIHLVVQDNGPGMSDESIAKFLHAPSPARLEQILSSSSWHIGLGNVLARCRLYYGDSFNVHIRSRPLDEDNEQAASGTRIELMIPITENVQKPEIPDIETMKKER</sequence>
<dbReference type="CDD" id="cd18774">
    <property type="entry name" value="PDC2_HK_sensor"/>
    <property type="match status" value="1"/>
</dbReference>
<reference evidence="12" key="1">
    <citation type="journal article" date="2019" name="Int. J. Syst. Evol. Microbiol.">
        <title>The Global Catalogue of Microorganisms (GCM) 10K type strain sequencing project: providing services to taxonomists for standard genome sequencing and annotation.</title>
        <authorList>
            <consortium name="The Broad Institute Genomics Platform"/>
            <consortium name="The Broad Institute Genome Sequencing Center for Infectious Disease"/>
            <person name="Wu L."/>
            <person name="Ma J."/>
        </authorList>
    </citation>
    <scope>NUCLEOTIDE SEQUENCE [LARGE SCALE GENOMIC DNA]</scope>
    <source>
        <strain evidence="12">CCM 8702</strain>
    </source>
</reference>
<keyword evidence="2" id="KW-1003">Cell membrane</keyword>